<feature type="transmembrane region" description="Helical" evidence="7">
    <location>
        <begin position="682"/>
        <end position="704"/>
    </location>
</feature>
<keyword evidence="2" id="KW-1003">Cell membrane</keyword>
<comment type="subcellular location">
    <subcellularLocation>
        <location evidence="1">Cell membrane</location>
        <topology evidence="1">Multi-pass membrane protein</topology>
    </subcellularLocation>
</comment>
<dbReference type="GeneID" id="19017929"/>
<dbReference type="GO" id="GO:0005886">
    <property type="term" value="C:plasma membrane"/>
    <property type="evidence" value="ECO:0007669"/>
    <property type="project" value="UniProtKB-SubCell"/>
</dbReference>
<feature type="compositionally biased region" description="Basic and acidic residues" evidence="6">
    <location>
        <begin position="66"/>
        <end position="75"/>
    </location>
</feature>
<keyword evidence="4 7" id="KW-1133">Transmembrane helix</keyword>
<feature type="transmembrane region" description="Helical" evidence="7">
    <location>
        <begin position="556"/>
        <end position="578"/>
    </location>
</feature>
<organism evidence="9 10">
    <name type="scientific">Bathycoccus prasinos</name>
    <dbReference type="NCBI Taxonomy" id="41875"/>
    <lineage>
        <taxon>Eukaryota</taxon>
        <taxon>Viridiplantae</taxon>
        <taxon>Chlorophyta</taxon>
        <taxon>Mamiellophyceae</taxon>
        <taxon>Mamiellales</taxon>
        <taxon>Bathycoccaceae</taxon>
        <taxon>Bathycoccus</taxon>
    </lineage>
</organism>
<feature type="transmembrane region" description="Helical" evidence="7">
    <location>
        <begin position="716"/>
        <end position="736"/>
    </location>
</feature>
<dbReference type="GO" id="GO:0022857">
    <property type="term" value="F:transmembrane transporter activity"/>
    <property type="evidence" value="ECO:0007669"/>
    <property type="project" value="InterPro"/>
</dbReference>
<dbReference type="SUPFAM" id="SSF103473">
    <property type="entry name" value="MFS general substrate transporter"/>
    <property type="match status" value="1"/>
</dbReference>
<feature type="region of interest" description="Disordered" evidence="6">
    <location>
        <begin position="1"/>
        <end position="87"/>
    </location>
</feature>
<protein>
    <submittedName>
        <fullName evidence="9">Major facilitator transporter</fullName>
    </submittedName>
</protein>
<evidence type="ECO:0000256" key="3">
    <source>
        <dbReference type="ARBA" id="ARBA00022692"/>
    </source>
</evidence>
<gene>
    <name evidence="9" type="ORF">Bathy01g01940</name>
</gene>
<reference evidence="9 10" key="1">
    <citation type="submission" date="2011-10" db="EMBL/GenBank/DDBJ databases">
        <authorList>
            <person name="Genoscope - CEA"/>
        </authorList>
    </citation>
    <scope>NUCLEOTIDE SEQUENCE [LARGE SCALE GENOMIC DNA]</scope>
    <source>
        <strain evidence="9 10">RCC 1105</strain>
    </source>
</reference>
<dbReference type="OrthoDB" id="3639251at2759"/>
<feature type="transmembrane region" description="Helical" evidence="7">
    <location>
        <begin position="211"/>
        <end position="232"/>
    </location>
</feature>
<evidence type="ECO:0000313" key="9">
    <source>
        <dbReference type="EMBL" id="CCO14335.1"/>
    </source>
</evidence>
<feature type="transmembrane region" description="Helical" evidence="7">
    <location>
        <begin position="390"/>
        <end position="409"/>
    </location>
</feature>
<feature type="compositionally biased region" description="Low complexity" evidence="6">
    <location>
        <begin position="1"/>
        <end position="27"/>
    </location>
</feature>
<evidence type="ECO:0000256" key="7">
    <source>
        <dbReference type="SAM" id="Phobius"/>
    </source>
</evidence>
<proteinExistence type="predicted"/>
<evidence type="ECO:0000256" key="5">
    <source>
        <dbReference type="ARBA" id="ARBA00023136"/>
    </source>
</evidence>
<keyword evidence="3 7" id="KW-0812">Transmembrane</keyword>
<name>K8EPH8_9CHLO</name>
<evidence type="ECO:0000259" key="8">
    <source>
        <dbReference type="PROSITE" id="PS50850"/>
    </source>
</evidence>
<dbReference type="PROSITE" id="PS50850">
    <property type="entry name" value="MFS"/>
    <property type="match status" value="1"/>
</dbReference>
<accession>K8EPH8</accession>
<feature type="transmembrane region" description="Helical" evidence="7">
    <location>
        <begin position="590"/>
        <end position="612"/>
    </location>
</feature>
<keyword evidence="10" id="KW-1185">Reference proteome</keyword>
<dbReference type="eggNOG" id="KOG1330">
    <property type="taxonomic scope" value="Eukaryota"/>
</dbReference>
<dbReference type="InterPro" id="IPR050189">
    <property type="entry name" value="MFS_Efflux_Transporters"/>
</dbReference>
<dbReference type="RefSeq" id="XP_007515456.1">
    <property type="nucleotide sequence ID" value="XM_007515394.1"/>
</dbReference>
<keyword evidence="5 7" id="KW-0472">Membrane</keyword>
<evidence type="ECO:0000256" key="1">
    <source>
        <dbReference type="ARBA" id="ARBA00004651"/>
    </source>
</evidence>
<dbReference type="Gene3D" id="1.20.1250.20">
    <property type="entry name" value="MFS general substrate transporter like domains"/>
    <property type="match status" value="2"/>
</dbReference>
<dbReference type="KEGG" id="bpg:Bathy01g01940"/>
<dbReference type="InterPro" id="IPR011701">
    <property type="entry name" value="MFS"/>
</dbReference>
<evidence type="ECO:0000256" key="4">
    <source>
        <dbReference type="ARBA" id="ARBA00022989"/>
    </source>
</evidence>
<dbReference type="AlphaFoldDB" id="K8EPH8"/>
<evidence type="ECO:0000313" key="10">
    <source>
        <dbReference type="Proteomes" id="UP000198341"/>
    </source>
</evidence>
<feature type="transmembrane region" description="Helical" evidence="7">
    <location>
        <begin position="173"/>
        <end position="199"/>
    </location>
</feature>
<dbReference type="EMBL" id="FO082278">
    <property type="protein sequence ID" value="CCO14335.1"/>
    <property type="molecule type" value="Genomic_DNA"/>
</dbReference>
<evidence type="ECO:0000256" key="2">
    <source>
        <dbReference type="ARBA" id="ARBA00022475"/>
    </source>
</evidence>
<dbReference type="Pfam" id="PF07690">
    <property type="entry name" value="MFS_1"/>
    <property type="match status" value="2"/>
</dbReference>
<feature type="transmembrane region" description="Helical" evidence="7">
    <location>
        <begin position="239"/>
        <end position="258"/>
    </location>
</feature>
<evidence type="ECO:0000256" key="6">
    <source>
        <dbReference type="SAM" id="MobiDB-lite"/>
    </source>
</evidence>
<dbReference type="PANTHER" id="PTHR43124:SF3">
    <property type="entry name" value="CHLORAMPHENICOL EFFLUX PUMP RV0191"/>
    <property type="match status" value="1"/>
</dbReference>
<feature type="region of interest" description="Disordered" evidence="6">
    <location>
        <begin position="414"/>
        <end position="436"/>
    </location>
</feature>
<feature type="domain" description="Major facilitator superfamily (MFS) profile" evidence="8">
    <location>
        <begin position="174"/>
        <end position="737"/>
    </location>
</feature>
<dbReference type="InterPro" id="IPR020846">
    <property type="entry name" value="MFS_dom"/>
</dbReference>
<sequence length="754" mass="83212">MRISSCGESSSSSSSERTIQTTIPTTTKKTRRARKKENDGGSRRSRRNRRTPREDDEDEVMMMMRNESKTEEHHNQHQHRREGGRAAGEMSAAFLGEKEKNLTTMGLDDDGYRYNRHRDRSERFDLSSKLTEFYPSYQSFQPFGEDPEKNAQESEKWLKIVERINSPKSKATFTLSLLTFAYVHCAASGFLVSALLPAIGGDLELSDGQGALLTTLFTVVYSLCLPLIGLAADKTNRKNLLAAGAAIWTAGTVMTANANTFTELVVARIVFAIGNGPQNPIAFSLLPELFPRNKNAAMSLYNMGVHFGRAISFASGAMVAAPQMATDSVFNPDLPITMPIEFLSDIKNLGSHTILYVTGDSVVLSPNAGTAMESVGDALMANTGLGWRELFEAVAIPGFIIAPALFFIVTDPGRSKDGSSRAVRRKQRRSQKRMSDAKRLIRKARFSGVLKDEMTGKSKEKLVSDLNIVSLVASYDEDETTDLMMRKVKKKEEEAVANVTALVMRKAIKADEIEDLSDIIESRADYQMKKEGEQEKKEESFFDSAVNRFKNPNFRALTLAATLTDVASWSMIAFQATFYQRTYGLEASEYNHLLAFVIPVSGAIGGLTSGYFSDRLNAFQRKLMVAGGTILCAPLIAESLESSSYQLSMTYLFFGFMFSEFFRSPTAVMTRELDPENPSATVAAHLAVRNLTAGLGPLAVAALISKGGLEIKDAMLFAPVMYILAGVAFWYADSLIEKTKAEKQKRKSLQAVSR</sequence>
<dbReference type="PANTHER" id="PTHR43124">
    <property type="entry name" value="PURINE EFFLUX PUMP PBUE"/>
    <property type="match status" value="1"/>
</dbReference>
<feature type="compositionally biased region" description="Basic residues" evidence="6">
    <location>
        <begin position="422"/>
        <end position="432"/>
    </location>
</feature>
<dbReference type="InterPro" id="IPR036259">
    <property type="entry name" value="MFS_trans_sf"/>
</dbReference>
<dbReference type="Proteomes" id="UP000198341">
    <property type="component" value="Chromosome 1"/>
</dbReference>